<sequence>MKQKSAIVEVGKLLDEYCEGCFLKTHNKKRMGKRSAHQFCIQNCTVGQQLKALGSILENEDKQPTKNSVDDQ</sequence>
<gene>
    <name evidence="1" type="ORF">EV213_10344</name>
</gene>
<dbReference type="Pfam" id="PF10782">
    <property type="entry name" value="zf-C2HCIx2C"/>
    <property type="match status" value="1"/>
</dbReference>
<comment type="caution">
    <text evidence="1">The sequence shown here is derived from an EMBL/GenBank/DDBJ whole genome shotgun (WGS) entry which is preliminary data.</text>
</comment>
<dbReference type="AlphaFoldDB" id="A0A4V3D5U3"/>
<dbReference type="EMBL" id="SNYJ01000003">
    <property type="protein sequence ID" value="TDQ41467.1"/>
    <property type="molecule type" value="Genomic_DNA"/>
</dbReference>
<name>A0A4V3D5U3_9BACI</name>
<dbReference type="OrthoDB" id="2454446at2"/>
<accession>A0A4V3D5U3</accession>
<keyword evidence="2" id="KW-1185">Reference proteome</keyword>
<organism evidence="1 2">
    <name type="scientific">Aureibacillus halotolerans</name>
    <dbReference type="NCBI Taxonomy" id="1508390"/>
    <lineage>
        <taxon>Bacteria</taxon>
        <taxon>Bacillati</taxon>
        <taxon>Bacillota</taxon>
        <taxon>Bacilli</taxon>
        <taxon>Bacillales</taxon>
        <taxon>Bacillaceae</taxon>
        <taxon>Aureibacillus</taxon>
    </lineage>
</organism>
<dbReference type="Proteomes" id="UP000295632">
    <property type="component" value="Unassembled WGS sequence"/>
</dbReference>
<protein>
    <submittedName>
        <fullName evidence="1">Uncharacterized protein DUF2602</fullName>
    </submittedName>
</protein>
<evidence type="ECO:0000313" key="2">
    <source>
        <dbReference type="Proteomes" id="UP000295632"/>
    </source>
</evidence>
<proteinExistence type="predicted"/>
<dbReference type="RefSeq" id="WP_133579345.1">
    <property type="nucleotide sequence ID" value="NZ_SNYJ01000003.1"/>
</dbReference>
<dbReference type="InterPro" id="IPR019718">
    <property type="entry name" value="DUF2602"/>
</dbReference>
<evidence type="ECO:0000313" key="1">
    <source>
        <dbReference type="EMBL" id="TDQ41467.1"/>
    </source>
</evidence>
<reference evidence="1 2" key="1">
    <citation type="submission" date="2019-03" db="EMBL/GenBank/DDBJ databases">
        <title>Genomic Encyclopedia of Type Strains, Phase IV (KMG-IV): sequencing the most valuable type-strain genomes for metagenomic binning, comparative biology and taxonomic classification.</title>
        <authorList>
            <person name="Goeker M."/>
        </authorList>
    </citation>
    <scope>NUCLEOTIDE SEQUENCE [LARGE SCALE GENOMIC DNA]</scope>
    <source>
        <strain evidence="1 2">DSM 28697</strain>
    </source>
</reference>